<dbReference type="PANTHER" id="PTHR37816:SF1">
    <property type="entry name" value="TOXIN"/>
    <property type="match status" value="1"/>
</dbReference>
<dbReference type="PANTHER" id="PTHR37816">
    <property type="entry name" value="YALI0E33011P"/>
    <property type="match status" value="1"/>
</dbReference>
<protein>
    <recommendedName>
        <fullName evidence="3">AAA family ATPase</fullName>
    </recommendedName>
</protein>
<dbReference type="Proteomes" id="UP001597237">
    <property type="component" value="Unassembled WGS sequence"/>
</dbReference>
<organism evidence="1 2">
    <name type="scientific">Phenylobacterium terrae</name>
    <dbReference type="NCBI Taxonomy" id="2665495"/>
    <lineage>
        <taxon>Bacteria</taxon>
        <taxon>Pseudomonadati</taxon>
        <taxon>Pseudomonadota</taxon>
        <taxon>Alphaproteobacteria</taxon>
        <taxon>Caulobacterales</taxon>
        <taxon>Caulobacteraceae</taxon>
        <taxon>Phenylobacterium</taxon>
    </lineage>
</organism>
<dbReference type="Gene3D" id="3.40.50.300">
    <property type="entry name" value="P-loop containing nucleotide triphosphate hydrolases"/>
    <property type="match status" value="1"/>
</dbReference>
<name>A0ABW4N368_9CAUL</name>
<dbReference type="InterPro" id="IPR052922">
    <property type="entry name" value="Cytidylate_Kinase-2"/>
</dbReference>
<sequence length="173" mass="19362">MQRIAIIGCSGTGKSTLARKVGARLGLPVVHLDALYWEPGWVEPETAAFRARVAAAHAGERWVSEGLYLSKTFDLRLPRAELIVWLHQPRWLCIARVVWRALTYRKGTRPDLAPGCHEQFDSGFLPLLAYIWTFEREKRPRTEAAIAQLAPGTPVVHLRGDREAAAFVQGLTP</sequence>
<comment type="caution">
    <text evidence="1">The sequence shown here is derived from an EMBL/GenBank/DDBJ whole genome shotgun (WGS) entry which is preliminary data.</text>
</comment>
<dbReference type="InterPro" id="IPR027417">
    <property type="entry name" value="P-loop_NTPase"/>
</dbReference>
<keyword evidence="2" id="KW-1185">Reference proteome</keyword>
<dbReference type="RefSeq" id="WP_377283708.1">
    <property type="nucleotide sequence ID" value="NZ_JBHRSI010000009.1"/>
</dbReference>
<dbReference type="SUPFAM" id="SSF52540">
    <property type="entry name" value="P-loop containing nucleoside triphosphate hydrolases"/>
    <property type="match status" value="1"/>
</dbReference>
<dbReference type="EMBL" id="JBHUEY010000001">
    <property type="protein sequence ID" value="MFD1784342.1"/>
    <property type="molecule type" value="Genomic_DNA"/>
</dbReference>
<evidence type="ECO:0008006" key="3">
    <source>
        <dbReference type="Google" id="ProtNLM"/>
    </source>
</evidence>
<gene>
    <name evidence="1" type="ORF">ACFSC0_13125</name>
</gene>
<reference evidence="2" key="1">
    <citation type="journal article" date="2019" name="Int. J. Syst. Evol. Microbiol.">
        <title>The Global Catalogue of Microorganisms (GCM) 10K type strain sequencing project: providing services to taxonomists for standard genome sequencing and annotation.</title>
        <authorList>
            <consortium name="The Broad Institute Genomics Platform"/>
            <consortium name="The Broad Institute Genome Sequencing Center for Infectious Disease"/>
            <person name="Wu L."/>
            <person name="Ma J."/>
        </authorList>
    </citation>
    <scope>NUCLEOTIDE SEQUENCE [LARGE SCALE GENOMIC DNA]</scope>
    <source>
        <strain evidence="2">DFY28</strain>
    </source>
</reference>
<evidence type="ECO:0000313" key="1">
    <source>
        <dbReference type="EMBL" id="MFD1784342.1"/>
    </source>
</evidence>
<accession>A0ABW4N368</accession>
<proteinExistence type="predicted"/>
<evidence type="ECO:0000313" key="2">
    <source>
        <dbReference type="Proteomes" id="UP001597237"/>
    </source>
</evidence>